<evidence type="ECO:0000256" key="2">
    <source>
        <dbReference type="ARBA" id="ARBA00001936"/>
    </source>
</evidence>
<evidence type="ECO:0000256" key="1">
    <source>
        <dbReference type="ARBA" id="ARBA00001794"/>
    </source>
</evidence>
<dbReference type="Proteomes" id="UP001218231">
    <property type="component" value="Plasmid unnamed1"/>
</dbReference>
<protein>
    <recommendedName>
        <fullName evidence="7">mannonate dehydratase</fullName>
        <ecNumber evidence="7">4.2.1.8</ecNumber>
    </recommendedName>
</protein>
<evidence type="ECO:0000256" key="9">
    <source>
        <dbReference type="ARBA" id="ARBA00023211"/>
    </source>
</evidence>
<keyword evidence="8" id="KW-0408">Iron</keyword>
<comment type="pathway">
    <text evidence="5">Carbohydrate metabolism; pentose and glucuronate interconversion.</text>
</comment>
<keyword evidence="11" id="KW-0614">Plasmid</keyword>
<evidence type="ECO:0000256" key="3">
    <source>
        <dbReference type="ARBA" id="ARBA00001954"/>
    </source>
</evidence>
<dbReference type="InterPro" id="IPR036237">
    <property type="entry name" value="Xyl_isomerase-like_sf"/>
</dbReference>
<dbReference type="InterPro" id="IPR004628">
    <property type="entry name" value="Man_deHydtase"/>
</dbReference>
<dbReference type="Pfam" id="PF03786">
    <property type="entry name" value="UxuA"/>
    <property type="match status" value="1"/>
</dbReference>
<comment type="catalytic activity">
    <reaction evidence="1">
        <text>D-mannonate = 2-dehydro-3-deoxy-D-gluconate + H2O</text>
        <dbReference type="Rhea" id="RHEA:20097"/>
        <dbReference type="ChEBI" id="CHEBI:15377"/>
        <dbReference type="ChEBI" id="CHEBI:17767"/>
        <dbReference type="ChEBI" id="CHEBI:57990"/>
        <dbReference type="EC" id="4.2.1.8"/>
    </reaction>
</comment>
<comment type="function">
    <text evidence="4">Catalyzes the dehydration of D-mannonate.</text>
</comment>
<evidence type="ECO:0000256" key="5">
    <source>
        <dbReference type="ARBA" id="ARBA00004892"/>
    </source>
</evidence>
<gene>
    <name evidence="11" type="ORF">PQ457_21345</name>
</gene>
<geneLocation type="plasmid" evidence="11 12">
    <name>unnamed1</name>
</geneLocation>
<dbReference type="InterPro" id="IPR006311">
    <property type="entry name" value="TAT_signal"/>
</dbReference>
<evidence type="ECO:0000256" key="8">
    <source>
        <dbReference type="ARBA" id="ARBA00023004"/>
    </source>
</evidence>
<dbReference type="EMBL" id="CP117418">
    <property type="protein sequence ID" value="WCT79536.1"/>
    <property type="molecule type" value="Genomic_DNA"/>
</dbReference>
<comment type="cofactor">
    <cofactor evidence="3">
        <name>Fe(2+)</name>
        <dbReference type="ChEBI" id="CHEBI:29033"/>
    </cofactor>
</comment>
<evidence type="ECO:0000256" key="7">
    <source>
        <dbReference type="ARBA" id="ARBA00012927"/>
    </source>
</evidence>
<dbReference type="RefSeq" id="WP_273619810.1">
    <property type="nucleotide sequence ID" value="NZ_CP117418.1"/>
</dbReference>
<organism evidence="11 12">
    <name type="scientific">Novosphingobium humi</name>
    <dbReference type="NCBI Taxonomy" id="2282397"/>
    <lineage>
        <taxon>Bacteria</taxon>
        <taxon>Pseudomonadati</taxon>
        <taxon>Pseudomonadota</taxon>
        <taxon>Alphaproteobacteria</taxon>
        <taxon>Sphingomonadales</taxon>
        <taxon>Sphingomonadaceae</taxon>
        <taxon>Novosphingobium</taxon>
    </lineage>
</organism>
<comment type="cofactor">
    <cofactor evidence="2">
        <name>Mn(2+)</name>
        <dbReference type="ChEBI" id="CHEBI:29035"/>
    </cofactor>
</comment>
<evidence type="ECO:0000256" key="4">
    <source>
        <dbReference type="ARBA" id="ARBA00002713"/>
    </source>
</evidence>
<keyword evidence="10 11" id="KW-0456">Lyase</keyword>
<keyword evidence="9" id="KW-0464">Manganese</keyword>
<evidence type="ECO:0000256" key="10">
    <source>
        <dbReference type="ARBA" id="ARBA00023239"/>
    </source>
</evidence>
<accession>A0ABY7U2J2</accession>
<sequence>MERRDFLTTIGAGIGATALAGAAPPMAQAAGRRSAAPKRPALKMKLGCQSGPASDDHFAFLARYGVTHVAARAKSAEGALYSTADEVKALRDLAEKHKLTLSILDPLLLPSSHIDREKNPGIMLATSPERERELEAFQNQIRACAAAGVPCIKYNMSLLGVIRTGRVQGRGDAVFSEYDAARLDPAKPLTRAGMVGEDAFWERITWFLDHVVPVANEYKIRIACHPQDPGTPPQGYQGIHRVLGTIEGMKRFISIRESAYHGLNFCQGTVSENLPHPAEQIFDVIRYFGSRKKIFNVHFRNIVGGRGHFREAFPDEGDVDLYRALLTYAEVGYDGMLMPDHVPIIPGHPEAEGESFAFAYGHIRGLMQAAAHYSG</sequence>
<reference evidence="11 12" key="1">
    <citation type="submission" date="2023-02" db="EMBL/GenBank/DDBJ databases">
        <title>Genome sequence of Novosphingobium humi KACC 19094.</title>
        <authorList>
            <person name="Kim S."/>
            <person name="Heo J."/>
            <person name="Kwon S.-W."/>
        </authorList>
    </citation>
    <scope>NUCLEOTIDE SEQUENCE [LARGE SCALE GENOMIC DNA]</scope>
    <source>
        <strain evidence="11 12">KACC 19094</strain>
        <plasmid evidence="11 12">unnamed1</plasmid>
    </source>
</reference>
<evidence type="ECO:0000313" key="12">
    <source>
        <dbReference type="Proteomes" id="UP001218231"/>
    </source>
</evidence>
<dbReference type="Gene3D" id="3.20.20.150">
    <property type="entry name" value="Divalent-metal-dependent TIM barrel enzymes"/>
    <property type="match status" value="1"/>
</dbReference>
<dbReference type="PANTHER" id="PTHR30387">
    <property type="entry name" value="MANNONATE DEHYDRATASE"/>
    <property type="match status" value="1"/>
</dbReference>
<name>A0ABY7U2J2_9SPHN</name>
<keyword evidence="12" id="KW-1185">Reference proteome</keyword>
<dbReference type="GO" id="GO:0008927">
    <property type="term" value="F:mannonate dehydratase activity"/>
    <property type="evidence" value="ECO:0007669"/>
    <property type="project" value="UniProtKB-EC"/>
</dbReference>
<dbReference type="PANTHER" id="PTHR30387:SF2">
    <property type="entry name" value="MANNONATE DEHYDRATASE"/>
    <property type="match status" value="1"/>
</dbReference>
<dbReference type="PROSITE" id="PS51318">
    <property type="entry name" value="TAT"/>
    <property type="match status" value="1"/>
</dbReference>
<proteinExistence type="inferred from homology"/>
<dbReference type="SUPFAM" id="SSF51658">
    <property type="entry name" value="Xylose isomerase-like"/>
    <property type="match status" value="1"/>
</dbReference>
<evidence type="ECO:0000256" key="6">
    <source>
        <dbReference type="ARBA" id="ARBA00007389"/>
    </source>
</evidence>
<comment type="similarity">
    <text evidence="6">Belongs to the mannonate dehydratase family.</text>
</comment>
<evidence type="ECO:0000313" key="11">
    <source>
        <dbReference type="EMBL" id="WCT79536.1"/>
    </source>
</evidence>
<dbReference type="EC" id="4.2.1.8" evidence="7"/>